<comment type="caution">
    <text evidence="1">The sequence shown here is derived from an EMBL/GenBank/DDBJ whole genome shotgun (WGS) entry which is preliminary data.</text>
</comment>
<evidence type="ECO:0000313" key="2">
    <source>
        <dbReference type="Proteomes" id="UP000683925"/>
    </source>
</evidence>
<reference evidence="1" key="1">
    <citation type="submission" date="2021-01" db="EMBL/GenBank/DDBJ databases">
        <authorList>
            <consortium name="Genoscope - CEA"/>
            <person name="William W."/>
        </authorList>
    </citation>
    <scope>NUCLEOTIDE SEQUENCE</scope>
</reference>
<gene>
    <name evidence="1" type="ORF">POCTA_138.1.T0500216</name>
</gene>
<keyword evidence="2" id="KW-1185">Reference proteome</keyword>
<dbReference type="Proteomes" id="UP000683925">
    <property type="component" value="Unassembled WGS sequence"/>
</dbReference>
<sequence length="91" mass="11036">MSKCLIKNTFSEQLFVEKKQNFEEVHLSIKIQMFQQLIVSQMKRDMELSMSIVQKRECKRLFQLNIESVNIHRMKNSLIILNLRDEEYSRQ</sequence>
<name>A0A8S1UT24_PAROT</name>
<proteinExistence type="predicted"/>
<dbReference type="EMBL" id="CAJJDP010000050">
    <property type="protein sequence ID" value="CAD8167705.1"/>
    <property type="molecule type" value="Genomic_DNA"/>
</dbReference>
<evidence type="ECO:0000313" key="1">
    <source>
        <dbReference type="EMBL" id="CAD8167705.1"/>
    </source>
</evidence>
<accession>A0A8S1UT24</accession>
<protein>
    <submittedName>
        <fullName evidence="1">Uncharacterized protein</fullName>
    </submittedName>
</protein>
<organism evidence="1 2">
    <name type="scientific">Paramecium octaurelia</name>
    <dbReference type="NCBI Taxonomy" id="43137"/>
    <lineage>
        <taxon>Eukaryota</taxon>
        <taxon>Sar</taxon>
        <taxon>Alveolata</taxon>
        <taxon>Ciliophora</taxon>
        <taxon>Intramacronucleata</taxon>
        <taxon>Oligohymenophorea</taxon>
        <taxon>Peniculida</taxon>
        <taxon>Parameciidae</taxon>
        <taxon>Paramecium</taxon>
    </lineage>
</organism>
<dbReference type="AlphaFoldDB" id="A0A8S1UT24"/>